<protein>
    <submittedName>
        <fullName evidence="2">Uncharacterized protein</fullName>
    </submittedName>
</protein>
<comment type="caution">
    <text evidence="2">The sequence shown here is derived from an EMBL/GenBank/DDBJ whole genome shotgun (WGS) entry which is preliminary data.</text>
</comment>
<sequence length="119" mass="13613">SGGADLADRPKWDSPMVSKSRQMYTAKCSMWEADRPAFKKLHNSTWKKPLPYEDAENRKLQQTAEHLEAQIQHLVDTTPTGAGQRKEQTRHRRVTRSSSVPVMSVRDKHRASLSCQQLV</sequence>
<evidence type="ECO:0000313" key="3">
    <source>
        <dbReference type="Proteomes" id="UP001190700"/>
    </source>
</evidence>
<reference evidence="2 3" key="1">
    <citation type="journal article" date="2015" name="Genome Biol. Evol.">
        <title>Comparative Genomics of a Bacterivorous Green Alga Reveals Evolutionary Causalities and Consequences of Phago-Mixotrophic Mode of Nutrition.</title>
        <authorList>
            <person name="Burns J.A."/>
            <person name="Paasch A."/>
            <person name="Narechania A."/>
            <person name="Kim E."/>
        </authorList>
    </citation>
    <scope>NUCLEOTIDE SEQUENCE [LARGE SCALE GENOMIC DNA]</scope>
    <source>
        <strain evidence="2 3">PLY_AMNH</strain>
    </source>
</reference>
<feature type="region of interest" description="Disordered" evidence="1">
    <location>
        <begin position="73"/>
        <end position="119"/>
    </location>
</feature>
<dbReference type="Proteomes" id="UP001190700">
    <property type="component" value="Unassembled WGS sequence"/>
</dbReference>
<dbReference type="EMBL" id="LGRX02034429">
    <property type="protein sequence ID" value="KAK3237818.1"/>
    <property type="molecule type" value="Genomic_DNA"/>
</dbReference>
<dbReference type="AlphaFoldDB" id="A0AAE0ER35"/>
<gene>
    <name evidence="2" type="ORF">CYMTET_52129</name>
</gene>
<proteinExistence type="predicted"/>
<evidence type="ECO:0000256" key="1">
    <source>
        <dbReference type="SAM" id="MobiDB-lite"/>
    </source>
</evidence>
<organism evidence="2 3">
    <name type="scientific">Cymbomonas tetramitiformis</name>
    <dbReference type="NCBI Taxonomy" id="36881"/>
    <lineage>
        <taxon>Eukaryota</taxon>
        <taxon>Viridiplantae</taxon>
        <taxon>Chlorophyta</taxon>
        <taxon>Pyramimonadophyceae</taxon>
        <taxon>Pyramimonadales</taxon>
        <taxon>Pyramimonadaceae</taxon>
        <taxon>Cymbomonas</taxon>
    </lineage>
</organism>
<keyword evidence="3" id="KW-1185">Reference proteome</keyword>
<feature type="non-terminal residue" evidence="2">
    <location>
        <position position="1"/>
    </location>
</feature>
<evidence type="ECO:0000313" key="2">
    <source>
        <dbReference type="EMBL" id="KAK3237818.1"/>
    </source>
</evidence>
<accession>A0AAE0ER35</accession>
<name>A0AAE0ER35_9CHLO</name>